<dbReference type="OrthoDB" id="3934095at2759"/>
<evidence type="ECO:0000313" key="3">
    <source>
        <dbReference type="Proteomes" id="UP000799777"/>
    </source>
</evidence>
<protein>
    <submittedName>
        <fullName evidence="2">Uncharacterized protein</fullName>
    </submittedName>
</protein>
<feature type="compositionally biased region" description="Low complexity" evidence="1">
    <location>
        <begin position="84"/>
        <end position="94"/>
    </location>
</feature>
<dbReference type="Proteomes" id="UP000799777">
    <property type="component" value="Unassembled WGS sequence"/>
</dbReference>
<dbReference type="EMBL" id="ML978184">
    <property type="protein sequence ID" value="KAF2031050.1"/>
    <property type="molecule type" value="Genomic_DNA"/>
</dbReference>
<keyword evidence="3" id="KW-1185">Reference proteome</keyword>
<feature type="region of interest" description="Disordered" evidence="1">
    <location>
        <begin position="147"/>
        <end position="186"/>
    </location>
</feature>
<dbReference type="AlphaFoldDB" id="A0A9P4LNB2"/>
<name>A0A9P4LNB2_9PLEO</name>
<proteinExistence type="predicted"/>
<reference evidence="2" key="1">
    <citation type="journal article" date="2020" name="Stud. Mycol.">
        <title>101 Dothideomycetes genomes: a test case for predicting lifestyles and emergence of pathogens.</title>
        <authorList>
            <person name="Haridas S."/>
            <person name="Albert R."/>
            <person name="Binder M."/>
            <person name="Bloem J."/>
            <person name="Labutti K."/>
            <person name="Salamov A."/>
            <person name="Andreopoulos B."/>
            <person name="Baker S."/>
            <person name="Barry K."/>
            <person name="Bills G."/>
            <person name="Bluhm B."/>
            <person name="Cannon C."/>
            <person name="Castanera R."/>
            <person name="Culley D."/>
            <person name="Daum C."/>
            <person name="Ezra D."/>
            <person name="Gonzalez J."/>
            <person name="Henrissat B."/>
            <person name="Kuo A."/>
            <person name="Liang C."/>
            <person name="Lipzen A."/>
            <person name="Lutzoni F."/>
            <person name="Magnuson J."/>
            <person name="Mondo S."/>
            <person name="Nolan M."/>
            <person name="Ohm R."/>
            <person name="Pangilinan J."/>
            <person name="Park H.-J."/>
            <person name="Ramirez L."/>
            <person name="Alfaro M."/>
            <person name="Sun H."/>
            <person name="Tritt A."/>
            <person name="Yoshinaga Y."/>
            <person name="Zwiers L.-H."/>
            <person name="Turgeon B."/>
            <person name="Goodwin S."/>
            <person name="Spatafora J."/>
            <person name="Crous P."/>
            <person name="Grigoriev I."/>
        </authorList>
    </citation>
    <scope>NUCLEOTIDE SEQUENCE</scope>
    <source>
        <strain evidence="2">CBS 110217</strain>
    </source>
</reference>
<feature type="region of interest" description="Disordered" evidence="1">
    <location>
        <begin position="1"/>
        <end position="32"/>
    </location>
</feature>
<accession>A0A9P4LNB2</accession>
<gene>
    <name evidence="2" type="ORF">EK21DRAFT_63958</name>
</gene>
<feature type="region of interest" description="Disordered" evidence="1">
    <location>
        <begin position="84"/>
        <end position="131"/>
    </location>
</feature>
<comment type="caution">
    <text evidence="2">The sequence shown here is derived from an EMBL/GenBank/DDBJ whole genome shotgun (WGS) entry which is preliminary data.</text>
</comment>
<organism evidence="2 3">
    <name type="scientific">Setomelanomma holmii</name>
    <dbReference type="NCBI Taxonomy" id="210430"/>
    <lineage>
        <taxon>Eukaryota</taxon>
        <taxon>Fungi</taxon>
        <taxon>Dikarya</taxon>
        <taxon>Ascomycota</taxon>
        <taxon>Pezizomycotina</taxon>
        <taxon>Dothideomycetes</taxon>
        <taxon>Pleosporomycetidae</taxon>
        <taxon>Pleosporales</taxon>
        <taxon>Pleosporineae</taxon>
        <taxon>Phaeosphaeriaceae</taxon>
        <taxon>Setomelanomma</taxon>
    </lineage>
</organism>
<evidence type="ECO:0000256" key="1">
    <source>
        <dbReference type="SAM" id="MobiDB-lite"/>
    </source>
</evidence>
<feature type="compositionally biased region" description="Polar residues" evidence="1">
    <location>
        <begin position="101"/>
        <end position="119"/>
    </location>
</feature>
<evidence type="ECO:0000313" key="2">
    <source>
        <dbReference type="EMBL" id="KAF2031050.1"/>
    </source>
</evidence>
<sequence>MASTETLSRTPPLPHRSPYRKMCTNDKSLPPLPNDMFQLETELIPKPLFSKSRTLPPKAVHVATIELPSLEIPSPIICPSDASTISSNRSSIASDDWRPSTPATTVASGPPSRTSSFRSTAAGPTWVPPPPLPKPLFARSATLPARSKPAPTADFTFQCPSPVGRTPNAPRRSPEPPRALNLPPPRTSPLTCFSPAPAWPRTVKGARPALRHKMTPRKETLRGLRAKESDACLQQIKVEKGVAPSIETIIEKKVVPEKPVALSSLRQHSYVMDDKGVFIMDAF</sequence>